<organism evidence="1 2">
    <name type="scientific">Anaerostipes caccae (strain DSM 14662 / CCUG 47493 / JCM 13470 / NCIMB 13811 / L1-92)</name>
    <dbReference type="NCBI Taxonomy" id="411490"/>
    <lineage>
        <taxon>Bacteria</taxon>
        <taxon>Bacillati</taxon>
        <taxon>Bacillota</taxon>
        <taxon>Clostridia</taxon>
        <taxon>Lachnospirales</taxon>
        <taxon>Lachnospiraceae</taxon>
        <taxon>Anaerostipes</taxon>
    </lineage>
</organism>
<reference evidence="1" key="1">
    <citation type="submission" date="2007-11" db="EMBL/GenBank/DDBJ databases">
        <authorList>
            <person name="Fulton L."/>
            <person name="Clifton S."/>
            <person name="Fulton B."/>
            <person name="Xu J."/>
            <person name="Minx P."/>
            <person name="Pepin K.H."/>
            <person name="Johnson M."/>
            <person name="Thiruvilangam P."/>
            <person name="Bhonagiri V."/>
            <person name="Nash W.E."/>
            <person name="Mardis E.R."/>
            <person name="Wilson R.K."/>
        </authorList>
    </citation>
    <scope>NUCLEOTIDE SEQUENCE [LARGE SCALE GENOMIC DNA]</scope>
    <source>
        <strain evidence="1">DSM 14662</strain>
    </source>
</reference>
<dbReference type="SUPFAM" id="SSF54285">
    <property type="entry name" value="MoaD/ThiS"/>
    <property type="match status" value="1"/>
</dbReference>
<dbReference type="Gene3D" id="3.10.20.30">
    <property type="match status" value="1"/>
</dbReference>
<accession>B0MIY9</accession>
<comment type="caution">
    <text evidence="1">The sequence shown here is derived from an EMBL/GenBank/DDBJ whole genome shotgun (WGS) entry which is preliminary data.</text>
</comment>
<keyword evidence="2" id="KW-1185">Reference proteome</keyword>
<dbReference type="STRING" id="411490.ANACAC_03594"/>
<proteinExistence type="predicted"/>
<evidence type="ECO:0000313" key="1">
    <source>
        <dbReference type="EMBL" id="EDR95919.1"/>
    </source>
</evidence>
<dbReference type="InterPro" id="IPR016155">
    <property type="entry name" value="Mopterin_synth/thiamin_S_b"/>
</dbReference>
<dbReference type="InterPro" id="IPR003749">
    <property type="entry name" value="ThiS/MoaD-like"/>
</dbReference>
<reference evidence="1" key="2">
    <citation type="submission" date="2013-11" db="EMBL/GenBank/DDBJ databases">
        <title>Draft genome sequence of Anaerostipes caccae (DSM 14662).</title>
        <authorList>
            <person name="Sudarsanam P."/>
            <person name="Ley R."/>
            <person name="Guruge J."/>
            <person name="Turnbaugh P.J."/>
            <person name="Mahowald M."/>
            <person name="Liep D."/>
            <person name="Gordon J."/>
        </authorList>
    </citation>
    <scope>NUCLEOTIDE SEQUENCE</scope>
    <source>
        <strain evidence="1">DSM 14662</strain>
    </source>
</reference>
<dbReference type="InterPro" id="IPR012675">
    <property type="entry name" value="Beta-grasp_dom_sf"/>
</dbReference>
<dbReference type="AlphaFoldDB" id="B0MIY9"/>
<name>B0MIY9_ANACD</name>
<dbReference type="HOGENOM" id="CLU_174611_3_4_9"/>
<dbReference type="PANTHER" id="PTHR34472:SF1">
    <property type="entry name" value="SULFUR CARRIER PROTEIN THIS"/>
    <property type="match status" value="1"/>
</dbReference>
<dbReference type="PANTHER" id="PTHR34472">
    <property type="entry name" value="SULFUR CARRIER PROTEIN THIS"/>
    <property type="match status" value="1"/>
</dbReference>
<dbReference type="Proteomes" id="UP000004935">
    <property type="component" value="Unassembled WGS sequence"/>
</dbReference>
<dbReference type="InterPro" id="IPR010035">
    <property type="entry name" value="Thi_S"/>
</dbReference>
<dbReference type="eggNOG" id="COG2104">
    <property type="taxonomic scope" value="Bacteria"/>
</dbReference>
<dbReference type="CDD" id="cd00565">
    <property type="entry name" value="Ubl_ThiS"/>
    <property type="match status" value="1"/>
</dbReference>
<dbReference type="Pfam" id="PF02597">
    <property type="entry name" value="ThiS"/>
    <property type="match status" value="1"/>
</dbReference>
<dbReference type="NCBIfam" id="TIGR01683">
    <property type="entry name" value="thiS"/>
    <property type="match status" value="1"/>
</dbReference>
<sequence length="66" mass="7415">MMRVNGKERCLEAGRTTLKQFLLKEGYRLEHIAVERNGEIAPKAEYETIMLTEADTLEIVSFVGGG</sequence>
<dbReference type="EMBL" id="ABAX03000038">
    <property type="protein sequence ID" value="EDR95919.1"/>
    <property type="molecule type" value="Genomic_DNA"/>
</dbReference>
<gene>
    <name evidence="1" type="primary">thiS</name>
    <name evidence="1" type="ORF">ANACAC_03594</name>
</gene>
<protein>
    <submittedName>
        <fullName evidence="1">Thiamine biosynthesis protein ThiS</fullName>
    </submittedName>
</protein>
<evidence type="ECO:0000313" key="2">
    <source>
        <dbReference type="Proteomes" id="UP000004935"/>
    </source>
</evidence>
<dbReference type="RefSeq" id="WP_006568855.1">
    <property type="nucleotide sequence ID" value="NZ_AP023027.1"/>
</dbReference>